<evidence type="ECO:0000313" key="3">
    <source>
        <dbReference type="EMBL" id="OGH60172.1"/>
    </source>
</evidence>
<dbReference type="AlphaFoldDB" id="A0A1F6LLB6"/>
<name>A0A1F6LLB6_9BACT</name>
<dbReference type="InterPro" id="IPR004843">
    <property type="entry name" value="Calcineurin-like_PHP"/>
</dbReference>
<keyword evidence="1" id="KW-0812">Transmembrane</keyword>
<gene>
    <name evidence="3" type="ORF">A2725_04680</name>
</gene>
<dbReference type="PANTHER" id="PTHR31302:SF0">
    <property type="entry name" value="TRANSMEMBRANE PROTEIN WITH METALLOPHOSPHOESTERASE DOMAIN"/>
    <property type="match status" value="1"/>
</dbReference>
<dbReference type="Gene3D" id="3.60.21.10">
    <property type="match status" value="1"/>
</dbReference>
<feature type="transmembrane region" description="Helical" evidence="1">
    <location>
        <begin position="28"/>
        <end position="48"/>
    </location>
</feature>
<dbReference type="InterPro" id="IPR029052">
    <property type="entry name" value="Metallo-depent_PP-like"/>
</dbReference>
<dbReference type="InterPro" id="IPR051158">
    <property type="entry name" value="Metallophosphoesterase_sf"/>
</dbReference>
<dbReference type="PANTHER" id="PTHR31302">
    <property type="entry name" value="TRANSMEMBRANE PROTEIN WITH METALLOPHOSPHOESTERASE DOMAIN-RELATED"/>
    <property type="match status" value="1"/>
</dbReference>
<reference evidence="3 4" key="1">
    <citation type="journal article" date="2016" name="Nat. Commun.">
        <title>Thousands of microbial genomes shed light on interconnected biogeochemical processes in an aquifer system.</title>
        <authorList>
            <person name="Anantharaman K."/>
            <person name="Brown C.T."/>
            <person name="Hug L.A."/>
            <person name="Sharon I."/>
            <person name="Castelle C.J."/>
            <person name="Probst A.J."/>
            <person name="Thomas B.C."/>
            <person name="Singh A."/>
            <person name="Wilkins M.J."/>
            <person name="Karaoz U."/>
            <person name="Brodie E.L."/>
            <person name="Williams K.H."/>
            <person name="Hubbard S.S."/>
            <person name="Banfield J.F."/>
        </authorList>
    </citation>
    <scope>NUCLEOTIDE SEQUENCE [LARGE SCALE GENOMIC DNA]</scope>
</reference>
<dbReference type="EMBL" id="MFPS01000002">
    <property type="protein sequence ID" value="OGH60172.1"/>
    <property type="molecule type" value="Genomic_DNA"/>
</dbReference>
<evidence type="ECO:0000256" key="1">
    <source>
        <dbReference type="SAM" id="Phobius"/>
    </source>
</evidence>
<sequence length="312" mass="35324">MMTATPAVILLYHRYKDTTSWESKHKKLSVFISILLLLGSFTVIYGSFIEPKLLVTNYQDIEIILNGNSINALIVSDIHVGDFNRRNEIKKIAKHIVKLNPDIVFIVGDHILATHKEDDRLDYLEELKIVADNIPTYAVHGNHEYGIGGADENINKRYKLPNKSIEIKNILEKMGMHYLVNETEKLTINKSEFLLFGGDEYLADRLDFTSLVDMQKQYPDLPSIALIHNPAGTPMANENNVDFVISGHTHGGQVRLPFIGAAMKIEVPIPLEWYQGFSQYKNTQLFVTSGVNESGGRIRLFNPPEVVMMNIK</sequence>
<dbReference type="Proteomes" id="UP000177067">
    <property type="component" value="Unassembled WGS sequence"/>
</dbReference>
<dbReference type="Pfam" id="PF00149">
    <property type="entry name" value="Metallophos"/>
    <property type="match status" value="1"/>
</dbReference>
<keyword evidence="1" id="KW-0472">Membrane</keyword>
<evidence type="ECO:0000313" key="4">
    <source>
        <dbReference type="Proteomes" id="UP000177067"/>
    </source>
</evidence>
<keyword evidence="1" id="KW-1133">Transmembrane helix</keyword>
<comment type="caution">
    <text evidence="3">The sequence shown here is derived from an EMBL/GenBank/DDBJ whole genome shotgun (WGS) entry which is preliminary data.</text>
</comment>
<dbReference type="SUPFAM" id="SSF56300">
    <property type="entry name" value="Metallo-dependent phosphatases"/>
    <property type="match status" value="1"/>
</dbReference>
<feature type="domain" description="Calcineurin-like phosphoesterase" evidence="2">
    <location>
        <begin position="73"/>
        <end position="251"/>
    </location>
</feature>
<accession>A0A1F6LLB6</accession>
<organism evidence="3 4">
    <name type="scientific">Candidatus Magasanikbacteria bacterium RIFCSPHIGHO2_01_FULL_33_34</name>
    <dbReference type="NCBI Taxonomy" id="1798671"/>
    <lineage>
        <taxon>Bacteria</taxon>
        <taxon>Candidatus Magasanikiibacteriota</taxon>
    </lineage>
</organism>
<dbReference type="GO" id="GO:0016787">
    <property type="term" value="F:hydrolase activity"/>
    <property type="evidence" value="ECO:0007669"/>
    <property type="project" value="InterPro"/>
</dbReference>
<evidence type="ECO:0000259" key="2">
    <source>
        <dbReference type="Pfam" id="PF00149"/>
    </source>
</evidence>
<protein>
    <recommendedName>
        <fullName evidence="2">Calcineurin-like phosphoesterase domain-containing protein</fullName>
    </recommendedName>
</protein>
<proteinExistence type="predicted"/>